<evidence type="ECO:0000313" key="2">
    <source>
        <dbReference type="Proteomes" id="UP000018538"/>
    </source>
</evidence>
<accession>V7PFY5</accession>
<gene>
    <name evidence="1" type="ORF">YYC_03964</name>
</gene>
<name>V7PFY5_PLAYE</name>
<proteinExistence type="predicted"/>
<sequence length="259" mass="31468">MIFKYNYFLSFCIIHTKKNMNISLWISVLFFWIFAYSEIEKITPMTIIHRNTKKEVMLKSWFHLIKESMDLIKKMYNIKDTDLDEKDLIIWSSGKIMNKKLFKLQTFREDSNYIYLFLSTKITEEHCLTRENIYNQIIGKIQKYKNIVTKYFQGIDNNENPEWGSMQELLTLLIKSKELRNLLIDIKREDKIESARQKILQLVQENKNYVIFFDILKRNRIIYNILANANHWKIFVNSNFYNIKELINLYYPNQDDSYL</sequence>
<dbReference type="EMBL" id="KI635789">
    <property type="protein sequence ID" value="ETB58349.1"/>
    <property type="molecule type" value="Genomic_DNA"/>
</dbReference>
<organism evidence="1 2">
    <name type="scientific">Plasmodium yoelii 17X</name>
    <dbReference type="NCBI Taxonomy" id="1323249"/>
    <lineage>
        <taxon>Eukaryota</taxon>
        <taxon>Sar</taxon>
        <taxon>Alveolata</taxon>
        <taxon>Apicomplexa</taxon>
        <taxon>Aconoidasida</taxon>
        <taxon>Haemosporida</taxon>
        <taxon>Plasmodiidae</taxon>
        <taxon>Plasmodium</taxon>
        <taxon>Plasmodium (Vinckeia)</taxon>
    </lineage>
</organism>
<reference evidence="1 2" key="1">
    <citation type="submission" date="2013-11" db="EMBL/GenBank/DDBJ databases">
        <title>The Genome Sequence of Plasmodium yoelii 17X.</title>
        <authorList>
            <consortium name="The Broad Institute Genomics Platform"/>
            <consortium name="The Broad Institute Genome Sequencing Center for Infectious Disease"/>
            <person name="Neafsey D."/>
            <person name="Adams J."/>
            <person name="Walker B."/>
            <person name="Young S.K."/>
            <person name="Zeng Q."/>
            <person name="Gargeya S."/>
            <person name="Fitzgerald M."/>
            <person name="Haas B."/>
            <person name="Abouelleil A."/>
            <person name="Alvarado L."/>
            <person name="Chapman S.B."/>
            <person name="Gainer-Dewar J."/>
            <person name="Goldberg J."/>
            <person name="Griggs A."/>
            <person name="Gujja S."/>
            <person name="Hansen M."/>
            <person name="Howarth C."/>
            <person name="Imamovic A."/>
            <person name="Ireland A."/>
            <person name="Larimer J."/>
            <person name="McCowan C."/>
            <person name="Murphy C."/>
            <person name="Pearson M."/>
            <person name="Poon T.W."/>
            <person name="Priest M."/>
            <person name="Roberts A."/>
            <person name="Saif S."/>
            <person name="Shea T."/>
            <person name="Sykes S."/>
            <person name="Wortman J."/>
            <person name="Nusbaum C."/>
            <person name="Birren B."/>
        </authorList>
    </citation>
    <scope>NUCLEOTIDE SEQUENCE [LARGE SCALE GENOMIC DNA]</scope>
    <source>
        <strain evidence="1 2">17X</strain>
    </source>
</reference>
<dbReference type="OrthoDB" id="384509at2759"/>
<protein>
    <submittedName>
        <fullName evidence="1">Uncharacterized protein</fullName>
    </submittedName>
</protein>
<dbReference type="AlphaFoldDB" id="V7PFY5"/>
<dbReference type="Proteomes" id="UP000018538">
    <property type="component" value="Unassembled WGS sequence"/>
</dbReference>
<keyword evidence="2" id="KW-1185">Reference proteome</keyword>
<evidence type="ECO:0000313" key="1">
    <source>
        <dbReference type="EMBL" id="ETB58349.1"/>
    </source>
</evidence>